<dbReference type="Gene3D" id="1.10.20.140">
    <property type="match status" value="1"/>
</dbReference>
<dbReference type="HAMAP" id="MF_00185">
    <property type="entry name" value="IPP_trans"/>
    <property type="match status" value="1"/>
</dbReference>
<dbReference type="AlphaFoldDB" id="A0A4R4E5L1"/>
<feature type="region of interest" description="Interaction with substrate tRNA" evidence="10">
    <location>
        <begin position="36"/>
        <end position="39"/>
    </location>
</feature>
<evidence type="ECO:0000256" key="2">
    <source>
        <dbReference type="ARBA" id="ARBA00003213"/>
    </source>
</evidence>
<name>A0A4R4E5L1_9BACT</name>
<evidence type="ECO:0000256" key="8">
    <source>
        <dbReference type="ARBA" id="ARBA00022842"/>
    </source>
</evidence>
<dbReference type="InterPro" id="IPR027417">
    <property type="entry name" value="P-loop_NTPase"/>
</dbReference>
<keyword evidence="8 10" id="KW-0460">Magnesium</keyword>
<dbReference type="NCBIfam" id="TIGR00174">
    <property type="entry name" value="miaA"/>
    <property type="match status" value="1"/>
</dbReference>
<evidence type="ECO:0000256" key="7">
    <source>
        <dbReference type="ARBA" id="ARBA00022840"/>
    </source>
</evidence>
<evidence type="ECO:0000256" key="6">
    <source>
        <dbReference type="ARBA" id="ARBA00022741"/>
    </source>
</evidence>
<dbReference type="Gene3D" id="3.40.50.300">
    <property type="entry name" value="P-loop containing nucleotide triphosphate hydrolases"/>
    <property type="match status" value="1"/>
</dbReference>
<feature type="binding site" evidence="10">
    <location>
        <begin position="13"/>
        <end position="18"/>
    </location>
    <ligand>
        <name>substrate</name>
    </ligand>
</feature>
<keyword evidence="6 10" id="KW-0547">Nucleotide-binding</keyword>
<evidence type="ECO:0000313" key="14">
    <source>
        <dbReference type="EMBL" id="TCZ73321.1"/>
    </source>
</evidence>
<dbReference type="InterPro" id="IPR039657">
    <property type="entry name" value="Dimethylallyltransferase"/>
</dbReference>
<evidence type="ECO:0000256" key="4">
    <source>
        <dbReference type="ARBA" id="ARBA00022679"/>
    </source>
</evidence>
<evidence type="ECO:0000256" key="9">
    <source>
        <dbReference type="ARBA" id="ARBA00049563"/>
    </source>
</evidence>
<comment type="function">
    <text evidence="2 10 12">Catalyzes the transfer of a dimethylallyl group onto the adenine at position 37 in tRNAs that read codons beginning with uridine, leading to the formation of N6-(dimethylallyl)adenosine (i(6)A).</text>
</comment>
<comment type="cofactor">
    <cofactor evidence="1 10">
        <name>Mg(2+)</name>
        <dbReference type="ChEBI" id="CHEBI:18420"/>
    </cofactor>
</comment>
<evidence type="ECO:0000256" key="12">
    <source>
        <dbReference type="RuleBase" id="RU003784"/>
    </source>
</evidence>
<dbReference type="GO" id="GO:0006400">
    <property type="term" value="P:tRNA modification"/>
    <property type="evidence" value="ECO:0007669"/>
    <property type="project" value="TreeGrafter"/>
</dbReference>
<dbReference type="Pfam" id="PF01715">
    <property type="entry name" value="IPPT"/>
    <property type="match status" value="1"/>
</dbReference>
<dbReference type="EMBL" id="SKFH01000007">
    <property type="protein sequence ID" value="TCZ73321.1"/>
    <property type="molecule type" value="Genomic_DNA"/>
</dbReference>
<dbReference type="Proteomes" id="UP000295164">
    <property type="component" value="Unassembled WGS sequence"/>
</dbReference>
<comment type="catalytic activity">
    <reaction evidence="9 10 11">
        <text>adenosine(37) in tRNA + dimethylallyl diphosphate = N(6)-dimethylallyladenosine(37) in tRNA + diphosphate</text>
        <dbReference type="Rhea" id="RHEA:26482"/>
        <dbReference type="Rhea" id="RHEA-COMP:10162"/>
        <dbReference type="Rhea" id="RHEA-COMP:10375"/>
        <dbReference type="ChEBI" id="CHEBI:33019"/>
        <dbReference type="ChEBI" id="CHEBI:57623"/>
        <dbReference type="ChEBI" id="CHEBI:74411"/>
        <dbReference type="ChEBI" id="CHEBI:74415"/>
        <dbReference type="EC" id="2.5.1.75"/>
    </reaction>
</comment>
<comment type="subunit">
    <text evidence="10">Monomer.</text>
</comment>
<evidence type="ECO:0000256" key="11">
    <source>
        <dbReference type="RuleBase" id="RU003783"/>
    </source>
</evidence>
<dbReference type="InterPro" id="IPR018022">
    <property type="entry name" value="IPT"/>
</dbReference>
<keyword evidence="5 10" id="KW-0819">tRNA processing</keyword>
<dbReference type="GO" id="GO:0005524">
    <property type="term" value="F:ATP binding"/>
    <property type="evidence" value="ECO:0007669"/>
    <property type="project" value="UniProtKB-UniRule"/>
</dbReference>
<gene>
    <name evidence="10 14" type="primary">miaA</name>
    <name evidence="14" type="ORF">E0486_06515</name>
</gene>
<evidence type="ECO:0000256" key="13">
    <source>
        <dbReference type="RuleBase" id="RU003785"/>
    </source>
</evidence>
<protein>
    <recommendedName>
        <fullName evidence="10">tRNA dimethylallyltransferase</fullName>
        <ecNumber evidence="10">2.5.1.75</ecNumber>
    </recommendedName>
    <alternativeName>
        <fullName evidence="10">Dimethylallyl diphosphate:tRNA dimethylallyltransferase</fullName>
        <shortName evidence="10">DMAPP:tRNA dimethylallyltransferase</shortName>
        <shortName evidence="10">DMATase</shortName>
    </alternativeName>
    <alternativeName>
        <fullName evidence="10">Isopentenyl-diphosphate:tRNA isopentenyltransferase</fullName>
        <shortName evidence="10">IPP transferase</shortName>
        <shortName evidence="10">IPPT</shortName>
        <shortName evidence="10">IPTase</shortName>
    </alternativeName>
</protein>
<evidence type="ECO:0000256" key="5">
    <source>
        <dbReference type="ARBA" id="ARBA00022694"/>
    </source>
</evidence>
<evidence type="ECO:0000256" key="10">
    <source>
        <dbReference type="HAMAP-Rule" id="MF_00185"/>
    </source>
</evidence>
<dbReference type="PANTHER" id="PTHR11088:SF60">
    <property type="entry name" value="TRNA DIMETHYLALLYLTRANSFERASE"/>
    <property type="match status" value="1"/>
</dbReference>
<proteinExistence type="inferred from homology"/>
<keyword evidence="15" id="KW-1185">Reference proteome</keyword>
<reference evidence="14 15" key="1">
    <citation type="submission" date="2019-03" db="EMBL/GenBank/DDBJ databases">
        <authorList>
            <person name="Kim M.K.M."/>
        </authorList>
    </citation>
    <scope>NUCLEOTIDE SEQUENCE [LARGE SCALE GENOMIC DNA]</scope>
    <source>
        <strain evidence="14 15">17J68-15</strain>
    </source>
</reference>
<dbReference type="OrthoDB" id="9776390at2"/>
<comment type="caution">
    <text evidence="10">Lacks conserved residue(s) required for the propagation of feature annotation.</text>
</comment>
<sequence length="294" mass="33543">MPDKQLIVIAGATAAGKTAAAIEVAQALDTEILSADSRQCYRELNIGVARPSREELAAVRHNFIMSHSIYDNLNAASYEKYALDVAQRVFKKKDTLVVVGGTGLYIKALLEGMDAVPDIPQELRKRLQADYERKGLAWLQGEVAAADPKFYSEGENQNPHRLLRALEVVRSTGRSILDFHSRRKAERPFIVQKFVLDVPREELYDRINRRVLEMMDAGLEAEARGLYPLRQMNALQTVGYRELFEHFDGKISLQQAVTDIQTNTRQYAKRQLTWFRKDEEFEWLPGAELISKFK</sequence>
<comment type="similarity">
    <text evidence="3 10 13">Belongs to the IPP transferase family.</text>
</comment>
<dbReference type="EC" id="2.5.1.75" evidence="10"/>
<dbReference type="PANTHER" id="PTHR11088">
    <property type="entry name" value="TRNA DIMETHYLALLYLTRANSFERASE"/>
    <property type="match status" value="1"/>
</dbReference>
<feature type="binding site" evidence="10">
    <location>
        <begin position="11"/>
        <end position="18"/>
    </location>
    <ligand>
        <name>ATP</name>
        <dbReference type="ChEBI" id="CHEBI:30616"/>
    </ligand>
</feature>
<evidence type="ECO:0000313" key="15">
    <source>
        <dbReference type="Proteomes" id="UP000295164"/>
    </source>
</evidence>
<organism evidence="14 15">
    <name type="scientific">Flaviaesturariibacter aridisoli</name>
    <dbReference type="NCBI Taxonomy" id="2545761"/>
    <lineage>
        <taxon>Bacteria</taxon>
        <taxon>Pseudomonadati</taxon>
        <taxon>Bacteroidota</taxon>
        <taxon>Chitinophagia</taxon>
        <taxon>Chitinophagales</taxon>
        <taxon>Chitinophagaceae</taxon>
        <taxon>Flaviaestuariibacter</taxon>
    </lineage>
</organism>
<keyword evidence="4 10" id="KW-0808">Transferase</keyword>
<comment type="caution">
    <text evidence="14">The sequence shown here is derived from an EMBL/GenBank/DDBJ whole genome shotgun (WGS) entry which is preliminary data.</text>
</comment>
<dbReference type="SUPFAM" id="SSF52540">
    <property type="entry name" value="P-loop containing nucleoside triphosphate hydrolases"/>
    <property type="match status" value="2"/>
</dbReference>
<feature type="site" description="Interaction with substrate tRNA" evidence="10">
    <location>
        <position position="124"/>
    </location>
</feature>
<evidence type="ECO:0000256" key="3">
    <source>
        <dbReference type="ARBA" id="ARBA00005842"/>
    </source>
</evidence>
<dbReference type="RefSeq" id="WP_131851340.1">
    <property type="nucleotide sequence ID" value="NZ_SKFH01000007.1"/>
</dbReference>
<feature type="site" description="Interaction with substrate tRNA" evidence="10">
    <location>
        <position position="102"/>
    </location>
</feature>
<keyword evidence="7 10" id="KW-0067">ATP-binding</keyword>
<evidence type="ECO:0000256" key="1">
    <source>
        <dbReference type="ARBA" id="ARBA00001946"/>
    </source>
</evidence>
<accession>A0A4R4E5L1</accession>
<dbReference type="GO" id="GO:0052381">
    <property type="term" value="F:tRNA dimethylallyltransferase activity"/>
    <property type="evidence" value="ECO:0007669"/>
    <property type="project" value="UniProtKB-UniRule"/>
</dbReference>